<dbReference type="EMBL" id="MT143703">
    <property type="protein sequence ID" value="QJB00976.1"/>
    <property type="molecule type" value="Genomic_DNA"/>
</dbReference>
<gene>
    <name evidence="1" type="ORF">MM171A00156_0070</name>
    <name evidence="2" type="ORF">MM171B00154_0031</name>
</gene>
<accession>A0A6M3MFX3</accession>
<reference evidence="2" key="1">
    <citation type="submission" date="2020-03" db="EMBL/GenBank/DDBJ databases">
        <title>The deep terrestrial virosphere.</title>
        <authorList>
            <person name="Holmfeldt K."/>
            <person name="Nilsson E."/>
            <person name="Simone D."/>
            <person name="Lopez-Fernandez M."/>
            <person name="Wu X."/>
            <person name="de Brujin I."/>
            <person name="Lundin D."/>
            <person name="Andersson A."/>
            <person name="Bertilsson S."/>
            <person name="Dopson M."/>
        </authorList>
    </citation>
    <scope>NUCLEOTIDE SEQUENCE</scope>
    <source>
        <strain evidence="1">MM171A00156</strain>
        <strain evidence="2">MM171B00154</strain>
    </source>
</reference>
<dbReference type="AlphaFoldDB" id="A0A6M3MFX3"/>
<dbReference type="InterPro" id="IPR021508">
    <property type="entry name" value="Gp17-like"/>
</dbReference>
<organism evidence="2">
    <name type="scientific">viral metagenome</name>
    <dbReference type="NCBI Taxonomy" id="1070528"/>
    <lineage>
        <taxon>unclassified sequences</taxon>
        <taxon>metagenomes</taxon>
        <taxon>organismal metagenomes</taxon>
    </lineage>
</organism>
<protein>
    <recommendedName>
        <fullName evidence="3">DUF3168 domain-containing protein</fullName>
    </recommendedName>
</protein>
<evidence type="ECO:0008006" key="3">
    <source>
        <dbReference type="Google" id="ProtNLM"/>
    </source>
</evidence>
<proteinExistence type="predicted"/>
<evidence type="ECO:0000313" key="1">
    <source>
        <dbReference type="EMBL" id="QJB00976.1"/>
    </source>
</evidence>
<dbReference type="Pfam" id="PF11367">
    <property type="entry name" value="Tail_completion_gp17"/>
    <property type="match status" value="1"/>
</dbReference>
<dbReference type="EMBL" id="MT143892">
    <property type="protein sequence ID" value="QJB04920.1"/>
    <property type="molecule type" value="Genomic_DNA"/>
</dbReference>
<name>A0A6M3MFX3_9ZZZZ</name>
<evidence type="ECO:0000313" key="2">
    <source>
        <dbReference type="EMBL" id="QJB04920.1"/>
    </source>
</evidence>
<sequence>MSFESDLSTLLKTICVRTFPDVAPSGTAAPFIAWQGLGGVTLRALDNTPADKRNTYMQVAVYSLTRAESLTKIRAAEDAICASAAWIARPMGEPITTYEDDTKLYGAIQRFSIWAAR</sequence>